<feature type="signal peptide" evidence="2">
    <location>
        <begin position="1"/>
        <end position="17"/>
    </location>
</feature>
<evidence type="ECO:0000313" key="4">
    <source>
        <dbReference type="RefSeq" id="XP_033462179.1"/>
    </source>
</evidence>
<evidence type="ECO:0000313" key="3">
    <source>
        <dbReference type="Proteomes" id="UP000504637"/>
    </source>
</evidence>
<reference evidence="4" key="3">
    <citation type="submission" date="2025-08" db="UniProtKB">
        <authorList>
            <consortium name="RefSeq"/>
        </authorList>
    </citation>
    <scope>IDENTIFICATION</scope>
    <source>
        <strain evidence="4">CBS 342.82</strain>
    </source>
</reference>
<dbReference type="Proteomes" id="UP000504637">
    <property type="component" value="Unplaced"/>
</dbReference>
<reference evidence="4" key="2">
    <citation type="submission" date="2020-04" db="EMBL/GenBank/DDBJ databases">
        <authorList>
            <consortium name="NCBI Genome Project"/>
        </authorList>
    </citation>
    <scope>NUCLEOTIDE SEQUENCE</scope>
    <source>
        <strain evidence="4">CBS 342.82</strain>
    </source>
</reference>
<reference evidence="4" key="1">
    <citation type="submission" date="2020-01" db="EMBL/GenBank/DDBJ databases">
        <authorList>
            <consortium name="DOE Joint Genome Institute"/>
            <person name="Haridas S."/>
            <person name="Albert R."/>
            <person name="Binder M."/>
            <person name="Bloem J."/>
            <person name="Labutti K."/>
            <person name="Salamov A."/>
            <person name="Andreopoulos B."/>
            <person name="Baker S.E."/>
            <person name="Barry K."/>
            <person name="Bills G."/>
            <person name="Bluhm B.H."/>
            <person name="Cannon C."/>
            <person name="Castanera R."/>
            <person name="Culley D.E."/>
            <person name="Daum C."/>
            <person name="Ezra D."/>
            <person name="Gonzalez J.B."/>
            <person name="Henrissat B."/>
            <person name="Kuo A."/>
            <person name="Liang C."/>
            <person name="Lipzen A."/>
            <person name="Lutzoni F."/>
            <person name="Magnuson J."/>
            <person name="Mondo S."/>
            <person name="Nolan M."/>
            <person name="Ohm R."/>
            <person name="Pangilinan J."/>
            <person name="Park H.-J."/>
            <person name="Ramirez L."/>
            <person name="Alfaro M."/>
            <person name="Sun H."/>
            <person name="Tritt A."/>
            <person name="Yoshinaga Y."/>
            <person name="Zwiers L.-H."/>
            <person name="Turgeon B.G."/>
            <person name="Goodwin S.B."/>
            <person name="Spatafora J.W."/>
            <person name="Crous P.W."/>
            <person name="Grigoriev I.V."/>
        </authorList>
    </citation>
    <scope>NUCLEOTIDE SEQUENCE</scope>
    <source>
        <strain evidence="4">CBS 342.82</strain>
    </source>
</reference>
<keyword evidence="1" id="KW-0812">Transmembrane</keyword>
<keyword evidence="3" id="KW-1185">Reference proteome</keyword>
<feature type="transmembrane region" description="Helical" evidence="1">
    <location>
        <begin position="92"/>
        <end position="115"/>
    </location>
</feature>
<name>A0A6J3MBA7_9PEZI</name>
<keyword evidence="1" id="KW-1133">Transmembrane helix</keyword>
<evidence type="ECO:0000256" key="1">
    <source>
        <dbReference type="SAM" id="Phobius"/>
    </source>
</evidence>
<feature type="chain" id="PRO_5026996047" description="Integral membrane protein" evidence="2">
    <location>
        <begin position="18"/>
        <end position="127"/>
    </location>
</feature>
<organism evidence="4">
    <name type="scientific">Dissoconium aciculare CBS 342.82</name>
    <dbReference type="NCBI Taxonomy" id="1314786"/>
    <lineage>
        <taxon>Eukaryota</taxon>
        <taxon>Fungi</taxon>
        <taxon>Dikarya</taxon>
        <taxon>Ascomycota</taxon>
        <taxon>Pezizomycotina</taxon>
        <taxon>Dothideomycetes</taxon>
        <taxon>Dothideomycetidae</taxon>
        <taxon>Mycosphaerellales</taxon>
        <taxon>Dissoconiaceae</taxon>
        <taxon>Dissoconium</taxon>
    </lineage>
</organism>
<dbReference type="AlphaFoldDB" id="A0A6J3MBA7"/>
<evidence type="ECO:0008006" key="5">
    <source>
        <dbReference type="Google" id="ProtNLM"/>
    </source>
</evidence>
<keyword evidence="1" id="KW-0472">Membrane</keyword>
<protein>
    <recommendedName>
        <fullName evidence="5">Integral membrane protein</fullName>
    </recommendedName>
</protein>
<feature type="non-terminal residue" evidence="4">
    <location>
        <position position="127"/>
    </location>
</feature>
<proteinExistence type="predicted"/>
<sequence>MLNIVFGLCFIVHLATTYWISSSSSDIVSFSRLLIPTYEVAEPRADTIAAFMFTILRWDHLFTIIAFWVYGSFSVLTMRGSGIITSMSAIKAFGAFTLAQLATGPGAALMGLWLWREKTMRLPVPGR</sequence>
<dbReference type="OrthoDB" id="10029326at2759"/>
<dbReference type="RefSeq" id="XP_033462179.1">
    <property type="nucleotide sequence ID" value="XM_033604216.1"/>
</dbReference>
<dbReference type="GeneID" id="54362016"/>
<gene>
    <name evidence="4" type="ORF">K489DRAFT_377693</name>
</gene>
<accession>A0A6J3MBA7</accession>
<evidence type="ECO:0000256" key="2">
    <source>
        <dbReference type="SAM" id="SignalP"/>
    </source>
</evidence>
<keyword evidence="2" id="KW-0732">Signal</keyword>